<protein>
    <submittedName>
        <fullName evidence="1">Uncharacterized protein</fullName>
    </submittedName>
</protein>
<accession>A0A4Y7Q8M6</accession>
<feature type="non-terminal residue" evidence="1">
    <location>
        <position position="1"/>
    </location>
</feature>
<dbReference type="VEuPathDB" id="FungiDB:BD410DRAFT_857870"/>
<feature type="non-terminal residue" evidence="1">
    <location>
        <position position="220"/>
    </location>
</feature>
<keyword evidence="2" id="KW-1185">Reference proteome</keyword>
<proteinExistence type="predicted"/>
<dbReference type="Proteomes" id="UP000294933">
    <property type="component" value="Unassembled WGS sequence"/>
</dbReference>
<reference evidence="1 2" key="1">
    <citation type="submission" date="2018-06" db="EMBL/GenBank/DDBJ databases">
        <title>A transcriptomic atlas of mushroom development highlights an independent origin of complex multicellularity.</title>
        <authorList>
            <consortium name="DOE Joint Genome Institute"/>
            <person name="Krizsan K."/>
            <person name="Almasi E."/>
            <person name="Merenyi Z."/>
            <person name="Sahu N."/>
            <person name="Viragh M."/>
            <person name="Koszo T."/>
            <person name="Mondo S."/>
            <person name="Kiss B."/>
            <person name="Balint B."/>
            <person name="Kues U."/>
            <person name="Barry K."/>
            <person name="Hegedus J.C."/>
            <person name="Henrissat B."/>
            <person name="Johnson J."/>
            <person name="Lipzen A."/>
            <person name="Ohm R."/>
            <person name="Nagy I."/>
            <person name="Pangilinan J."/>
            <person name="Yan J."/>
            <person name="Xiong Y."/>
            <person name="Grigoriev I.V."/>
            <person name="Hibbett D.S."/>
            <person name="Nagy L.G."/>
        </authorList>
    </citation>
    <scope>NUCLEOTIDE SEQUENCE [LARGE SCALE GENOMIC DNA]</scope>
    <source>
        <strain evidence="1 2">SZMC22713</strain>
    </source>
</reference>
<organism evidence="1 2">
    <name type="scientific">Rickenella mellea</name>
    <dbReference type="NCBI Taxonomy" id="50990"/>
    <lineage>
        <taxon>Eukaryota</taxon>
        <taxon>Fungi</taxon>
        <taxon>Dikarya</taxon>
        <taxon>Basidiomycota</taxon>
        <taxon>Agaricomycotina</taxon>
        <taxon>Agaricomycetes</taxon>
        <taxon>Hymenochaetales</taxon>
        <taxon>Rickenellaceae</taxon>
        <taxon>Rickenella</taxon>
    </lineage>
</organism>
<dbReference type="EMBL" id="ML170170">
    <property type="protein sequence ID" value="TDL23548.1"/>
    <property type="molecule type" value="Genomic_DNA"/>
</dbReference>
<evidence type="ECO:0000313" key="1">
    <source>
        <dbReference type="EMBL" id="TDL23548.1"/>
    </source>
</evidence>
<name>A0A4Y7Q8M6_9AGAM</name>
<evidence type="ECO:0000313" key="2">
    <source>
        <dbReference type="Proteomes" id="UP000294933"/>
    </source>
</evidence>
<dbReference type="AlphaFoldDB" id="A0A4Y7Q8M6"/>
<sequence length="220" mass="23567">FGVEERSFAKQGYKGVHAETSGGNKRRAKDERICFHSSFVGLRNDVGYERAGNRTTCNPQLWSSRIFANLTPSSVSISSASASALSTTTCSSFISCSSPTPAAAAAASASAASTSASASASASSASTSTSYREERLTLCAVRTSLNDAVTDNVRSRSGEDWERQRQSKKCSSNLHDKTESIDFADWSLCSIIATFILDDVLAFGQTWFRAQILSSTIQPR</sequence>
<gene>
    <name evidence="1" type="ORF">BD410DRAFT_857870</name>
</gene>